<dbReference type="AlphaFoldDB" id="A0A2J7TMN6"/>
<dbReference type="SFLD" id="SFLDS00019">
    <property type="entry name" value="Glutathione_Transferase_(cytos"/>
    <property type="match status" value="1"/>
</dbReference>
<dbReference type="Pfam" id="PF00043">
    <property type="entry name" value="GST_C"/>
    <property type="match status" value="1"/>
</dbReference>
<dbReference type="GO" id="GO:0006749">
    <property type="term" value="P:glutathione metabolic process"/>
    <property type="evidence" value="ECO:0007669"/>
    <property type="project" value="TreeGrafter"/>
</dbReference>
<dbReference type="SUPFAM" id="SSF47616">
    <property type="entry name" value="GST C-terminal domain-like"/>
    <property type="match status" value="1"/>
</dbReference>
<dbReference type="InterPro" id="IPR036249">
    <property type="entry name" value="Thioredoxin-like_sf"/>
</dbReference>
<dbReference type="Gene3D" id="1.20.1050.10">
    <property type="match status" value="1"/>
</dbReference>
<protein>
    <submittedName>
        <fullName evidence="4">Glutathione S-transferase</fullName>
    </submittedName>
</protein>
<name>A0A2J7TMN6_METSI</name>
<dbReference type="PROSITE" id="PS50404">
    <property type="entry name" value="GST_NTER"/>
    <property type="match status" value="1"/>
</dbReference>
<dbReference type="GO" id="GO:0004364">
    <property type="term" value="F:glutathione transferase activity"/>
    <property type="evidence" value="ECO:0007669"/>
    <property type="project" value="TreeGrafter"/>
</dbReference>
<dbReference type="Pfam" id="PF13417">
    <property type="entry name" value="GST_N_3"/>
    <property type="match status" value="1"/>
</dbReference>
<dbReference type="EMBL" id="PDZR01000001">
    <property type="protein sequence ID" value="PNG28039.1"/>
    <property type="molecule type" value="Genomic_DNA"/>
</dbReference>
<evidence type="ECO:0000313" key="4">
    <source>
        <dbReference type="EMBL" id="PNG28039.1"/>
    </source>
</evidence>
<dbReference type="InterPro" id="IPR004045">
    <property type="entry name" value="Glutathione_S-Trfase_N"/>
</dbReference>
<reference evidence="4 5" key="1">
    <citation type="submission" date="2017-10" db="EMBL/GenBank/DDBJ databases">
        <title>Genome announcement of Methylocella silvestris TVC from permafrost.</title>
        <authorList>
            <person name="Wang J."/>
            <person name="Geng K."/>
            <person name="Ul-Haque F."/>
            <person name="Crombie A.T."/>
            <person name="Street L.E."/>
            <person name="Wookey P.A."/>
            <person name="Murrell J.C."/>
            <person name="Pratscher J."/>
        </authorList>
    </citation>
    <scope>NUCLEOTIDE SEQUENCE [LARGE SCALE GENOMIC DNA]</scope>
    <source>
        <strain evidence="4 5">TVC</strain>
    </source>
</reference>
<feature type="domain" description="GST N-terminal" evidence="2">
    <location>
        <begin position="1"/>
        <end position="79"/>
    </location>
</feature>
<dbReference type="CDD" id="cd00299">
    <property type="entry name" value="GST_C_family"/>
    <property type="match status" value="1"/>
</dbReference>
<dbReference type="InterPro" id="IPR040079">
    <property type="entry name" value="Glutathione_S-Trfase"/>
</dbReference>
<dbReference type="InterPro" id="IPR004046">
    <property type="entry name" value="GST_C"/>
</dbReference>
<dbReference type="RefSeq" id="WP_102842341.1">
    <property type="nucleotide sequence ID" value="NZ_PDZR01000001.1"/>
</dbReference>
<dbReference type="Proteomes" id="UP000236286">
    <property type="component" value="Unassembled WGS sequence"/>
</dbReference>
<dbReference type="OrthoDB" id="9794721at2"/>
<dbReference type="Gene3D" id="3.40.30.10">
    <property type="entry name" value="Glutaredoxin"/>
    <property type="match status" value="1"/>
</dbReference>
<comment type="caution">
    <text evidence="4">The sequence shown here is derived from an EMBL/GenBank/DDBJ whole genome shotgun (WGS) entry which is preliminary data.</text>
</comment>
<gene>
    <name evidence="4" type="ORF">CR492_02145</name>
</gene>
<dbReference type="PANTHER" id="PTHR43969:SF9">
    <property type="entry name" value="GLUTATHIONE S TRANSFERASE D10, ISOFORM A-RELATED"/>
    <property type="match status" value="1"/>
</dbReference>
<organism evidence="4 5">
    <name type="scientific">Methylocella silvestris</name>
    <dbReference type="NCBI Taxonomy" id="199596"/>
    <lineage>
        <taxon>Bacteria</taxon>
        <taxon>Pseudomonadati</taxon>
        <taxon>Pseudomonadota</taxon>
        <taxon>Alphaproteobacteria</taxon>
        <taxon>Hyphomicrobiales</taxon>
        <taxon>Beijerinckiaceae</taxon>
        <taxon>Methylocella</taxon>
    </lineage>
</organism>
<evidence type="ECO:0000313" key="5">
    <source>
        <dbReference type="Proteomes" id="UP000236286"/>
    </source>
</evidence>
<evidence type="ECO:0000259" key="3">
    <source>
        <dbReference type="PROSITE" id="PS50405"/>
    </source>
</evidence>
<dbReference type="SUPFAM" id="SSF52833">
    <property type="entry name" value="Thioredoxin-like"/>
    <property type="match status" value="1"/>
</dbReference>
<keyword evidence="4" id="KW-0808">Transferase</keyword>
<evidence type="ECO:0000259" key="2">
    <source>
        <dbReference type="PROSITE" id="PS50404"/>
    </source>
</evidence>
<sequence length="230" mass="26306">MITLYHHPLCAHSRFVRLLLGEYGIEPRLIEEDSFERRRDFLILDPAGQTPVLIEHPSVVVPGAATIAEYFDETRGVSLGKHRLLPEDPLSRVEVRRLSDWFGQKFFAEVTNWLVTEKVYKRFRPRERGGGAPDMDLVRAARANIRTHLRYIEYLAGGRKWLAGERLSHADLAAAAQLSCVDFLGDVPWEDYETAKLWYSRVKSRPAFRALLADRLPGMSPAPVYADLDF</sequence>
<feature type="domain" description="GST C-terminal" evidence="3">
    <location>
        <begin position="88"/>
        <end position="225"/>
    </location>
</feature>
<dbReference type="PANTHER" id="PTHR43969">
    <property type="entry name" value="GLUTATHIONE S TRANSFERASE D10, ISOFORM A-RELATED"/>
    <property type="match status" value="1"/>
</dbReference>
<proteinExistence type="predicted"/>
<evidence type="ECO:0000256" key="1">
    <source>
        <dbReference type="ARBA" id="ARBA00011738"/>
    </source>
</evidence>
<accession>A0A2J7TMN6</accession>
<dbReference type="InterPro" id="IPR036282">
    <property type="entry name" value="Glutathione-S-Trfase_C_sf"/>
</dbReference>
<dbReference type="InterPro" id="IPR010987">
    <property type="entry name" value="Glutathione-S-Trfase_C-like"/>
</dbReference>
<comment type="subunit">
    <text evidence="1">Homodimer.</text>
</comment>
<dbReference type="PROSITE" id="PS50405">
    <property type="entry name" value="GST_CTER"/>
    <property type="match status" value="1"/>
</dbReference>